<dbReference type="Gene3D" id="2.30.30.380">
    <property type="entry name" value="Zn-finger domain of Sec23/24"/>
    <property type="match status" value="1"/>
</dbReference>
<gene>
    <name evidence="20" type="ORF">M0812_07128</name>
</gene>
<dbReference type="InterPro" id="IPR006900">
    <property type="entry name" value="Sec23/24_helical_dom"/>
</dbReference>
<evidence type="ECO:0000256" key="4">
    <source>
        <dbReference type="ARBA" id="ARBA00022448"/>
    </source>
</evidence>
<keyword evidence="8 14" id="KW-0931">ER-Golgi transport</keyword>
<dbReference type="Proteomes" id="UP001146793">
    <property type="component" value="Unassembled WGS sequence"/>
</dbReference>
<dbReference type="Pfam" id="PF00626">
    <property type="entry name" value="Gelsolin"/>
    <property type="match status" value="1"/>
</dbReference>
<evidence type="ECO:0000259" key="19">
    <source>
        <dbReference type="Pfam" id="PF08033"/>
    </source>
</evidence>
<dbReference type="Pfam" id="PF04811">
    <property type="entry name" value="Sec23_trunk"/>
    <property type="match status" value="1"/>
</dbReference>
<evidence type="ECO:0000259" key="15">
    <source>
        <dbReference type="Pfam" id="PF00626"/>
    </source>
</evidence>
<evidence type="ECO:0000259" key="17">
    <source>
        <dbReference type="Pfam" id="PF04811"/>
    </source>
</evidence>
<evidence type="ECO:0000259" key="18">
    <source>
        <dbReference type="Pfam" id="PF04815"/>
    </source>
</evidence>
<dbReference type="Pfam" id="PF04815">
    <property type="entry name" value="Sec23_helical"/>
    <property type="match status" value="1"/>
</dbReference>
<feature type="domain" description="Zinc finger Sec23/Sec24-type" evidence="16">
    <location>
        <begin position="53"/>
        <end position="91"/>
    </location>
</feature>
<dbReference type="InterPro" id="IPR006896">
    <property type="entry name" value="Sec23/24_trunk_dom"/>
</dbReference>
<accession>A0AAV8AEM8</accession>
<keyword evidence="4 14" id="KW-0813">Transport</keyword>
<dbReference type="GO" id="GO:0070971">
    <property type="term" value="C:endoplasmic reticulum exit site"/>
    <property type="evidence" value="ECO:0007669"/>
    <property type="project" value="TreeGrafter"/>
</dbReference>
<keyword evidence="9 14" id="KW-0653">Protein transport</keyword>
<keyword evidence="10" id="KW-0333">Golgi apparatus</keyword>
<evidence type="ECO:0000256" key="3">
    <source>
        <dbReference type="ARBA" id="ARBA00021212"/>
    </source>
</evidence>
<dbReference type="InterPro" id="IPR012990">
    <property type="entry name" value="Beta-sandwich_Sec23_24"/>
</dbReference>
<dbReference type="Gene3D" id="2.60.40.1670">
    <property type="entry name" value="beta-sandwich domain of Sec23/24"/>
    <property type="match status" value="1"/>
</dbReference>
<protein>
    <recommendedName>
        <fullName evidence="3 14">Protein transport protein SEC23</fullName>
    </recommendedName>
</protein>
<evidence type="ECO:0000256" key="11">
    <source>
        <dbReference type="ARBA" id="ARBA00023136"/>
    </source>
</evidence>
<evidence type="ECO:0000259" key="16">
    <source>
        <dbReference type="Pfam" id="PF04810"/>
    </source>
</evidence>
<dbReference type="GO" id="GO:0005789">
    <property type="term" value="C:endoplasmic reticulum membrane"/>
    <property type="evidence" value="ECO:0007669"/>
    <property type="project" value="UniProtKB-SubCell"/>
</dbReference>
<feature type="domain" description="Sec23/Sec24 beta-sandwich" evidence="19">
    <location>
        <begin position="396"/>
        <end position="489"/>
    </location>
</feature>
<dbReference type="SUPFAM" id="SSF82754">
    <property type="entry name" value="C-terminal, gelsolin-like domain of Sec23/24"/>
    <property type="match status" value="1"/>
</dbReference>
<organism evidence="20 21">
    <name type="scientific">Anaeramoeba flamelloides</name>
    <dbReference type="NCBI Taxonomy" id="1746091"/>
    <lineage>
        <taxon>Eukaryota</taxon>
        <taxon>Metamonada</taxon>
        <taxon>Anaeramoebidae</taxon>
        <taxon>Anaeramoeba</taxon>
    </lineage>
</organism>
<dbReference type="GO" id="GO:0005096">
    <property type="term" value="F:GTPase activator activity"/>
    <property type="evidence" value="ECO:0007669"/>
    <property type="project" value="TreeGrafter"/>
</dbReference>
<evidence type="ECO:0000256" key="5">
    <source>
        <dbReference type="ARBA" id="ARBA00022723"/>
    </source>
</evidence>
<keyword evidence="6 14" id="KW-0256">Endoplasmic reticulum</keyword>
<evidence type="ECO:0000256" key="9">
    <source>
        <dbReference type="ARBA" id="ARBA00022927"/>
    </source>
</evidence>
<evidence type="ECO:0000256" key="2">
    <source>
        <dbReference type="ARBA" id="ARBA00009210"/>
    </source>
</evidence>
<dbReference type="InterPro" id="IPR007123">
    <property type="entry name" value="Gelsolin-like_dom"/>
</dbReference>
<dbReference type="InterPro" id="IPR036180">
    <property type="entry name" value="Gelsolin-like_dom_sf"/>
</dbReference>
<sequence length="751" mass="87097">MDFYKKEDQDGLRFSWNIFPTSKVETTRLIVPIGCLYTPLKQTKNLPIVKYNPIACKKCRSILSPLSAIDFKKKIWKCPFCKNQNAFTQSYSQINENLLPIELHPTSTTIEYQIEREQPPTPSYLFVIDRTLPKEDFETLKQIMAEKINDLPSDSYIGIITYGKNVWVHELEQNFFPKSKVLQGEKNYTAEQIRSILNLPTTPAVMGSDNKSDQENSQKKSSLGKYLIPLREERKTILDNILQKLPYTTFINKNQAKTQREPRAIGNAIAIALTLIQSRYGTGRIVMLMGGAATVGRGKIVDLDRSIRIRSHNDLFKGTSSELKNAAQFYDAVAKSAARSGHAIDLFSVCFDQVGLFEMKNLAQFTGGLMTICESFKDDTFLKSFSYLCNQNNFAMDATIELKTSSELKVSSELGNFFLTARSKNNISTGGMVSTWKVCSLTESQTFAFYLDVLALPETLTKGQRGLMQFKTLYRHHSGHWRLRVTTTSQLFARTLTQMEMIENSFDQEAASIIFARKVIEKSNSEKPKNVLRWLDKSLINFLSFVSTYQRRKPETVMINKQYQLYPQFMYNFRRSQYLKYFGYSPDESTFHKYTFLNENCQNSILMFQPMLFEYSMNTQQRPVLLDISSLNKEYILLLDTFFYIIIWRGEKIAKWVKQGYQNMDEYKDFKTLLEMPHQYAEILTQKRFPYPKVITCVQDSSKERLLLTRLNPSKSYRESDFDNYDQNISLTDDVSFQIFLKYLKKLISNH</sequence>
<dbReference type="GO" id="GO:0008270">
    <property type="term" value="F:zinc ion binding"/>
    <property type="evidence" value="ECO:0007669"/>
    <property type="project" value="InterPro"/>
</dbReference>
<dbReference type="AlphaFoldDB" id="A0AAV8AEM8"/>
<dbReference type="Gene3D" id="3.40.50.410">
    <property type="entry name" value="von Willebrand factor, type A domain"/>
    <property type="match status" value="1"/>
</dbReference>
<feature type="domain" description="Gelsolin-like" evidence="15">
    <location>
        <begin position="619"/>
        <end position="706"/>
    </location>
</feature>
<evidence type="ECO:0000256" key="1">
    <source>
        <dbReference type="ARBA" id="ARBA00004255"/>
    </source>
</evidence>
<evidence type="ECO:0000256" key="13">
    <source>
        <dbReference type="ARBA" id="ARBA00025471"/>
    </source>
</evidence>
<dbReference type="InterPro" id="IPR037364">
    <property type="entry name" value="Sec23"/>
</dbReference>
<dbReference type="PANTHER" id="PTHR11141">
    <property type="entry name" value="PROTEIN TRANSPORT PROTEIN SEC23"/>
    <property type="match status" value="1"/>
</dbReference>
<dbReference type="GO" id="GO:0000139">
    <property type="term" value="C:Golgi membrane"/>
    <property type="evidence" value="ECO:0007669"/>
    <property type="project" value="UniProtKB-SubCell"/>
</dbReference>
<comment type="caution">
    <text evidence="20">The sequence shown here is derived from an EMBL/GenBank/DDBJ whole genome shotgun (WGS) entry which is preliminary data.</text>
</comment>
<feature type="domain" description="Sec23/Sec24 trunk" evidence="17">
    <location>
        <begin position="119"/>
        <end position="384"/>
    </location>
</feature>
<dbReference type="SUPFAM" id="SSF82919">
    <property type="entry name" value="Zn-finger domain of Sec23/24"/>
    <property type="match status" value="1"/>
</dbReference>
<dbReference type="Pfam" id="PF08033">
    <property type="entry name" value="Sec23_BS"/>
    <property type="match status" value="1"/>
</dbReference>
<comment type="similarity">
    <text evidence="2 14">Belongs to the SEC23/SEC24 family. SEC23 subfamily.</text>
</comment>
<evidence type="ECO:0000256" key="10">
    <source>
        <dbReference type="ARBA" id="ARBA00023034"/>
    </source>
</evidence>
<dbReference type="SUPFAM" id="SSF81811">
    <property type="entry name" value="Helical domain of Sec23/24"/>
    <property type="match status" value="1"/>
</dbReference>
<dbReference type="FunFam" id="3.40.20.10:FF:000041">
    <property type="entry name" value="Protein transport protein SEC23"/>
    <property type="match status" value="1"/>
</dbReference>
<keyword evidence="11 14" id="KW-0472">Membrane</keyword>
<keyword evidence="12 14" id="KW-0968">Cytoplasmic vesicle</keyword>
<dbReference type="SUPFAM" id="SSF53300">
    <property type="entry name" value="vWA-like"/>
    <property type="match status" value="1"/>
</dbReference>
<dbReference type="GO" id="GO:0090110">
    <property type="term" value="P:COPII-coated vesicle cargo loading"/>
    <property type="evidence" value="ECO:0007669"/>
    <property type="project" value="TreeGrafter"/>
</dbReference>
<keyword evidence="7 14" id="KW-0862">Zinc</keyword>
<evidence type="ECO:0000256" key="12">
    <source>
        <dbReference type="ARBA" id="ARBA00023329"/>
    </source>
</evidence>
<dbReference type="PANTHER" id="PTHR11141:SF0">
    <property type="entry name" value="PROTEIN TRANSPORT PROTEIN SEC23"/>
    <property type="match status" value="1"/>
</dbReference>
<evidence type="ECO:0000256" key="8">
    <source>
        <dbReference type="ARBA" id="ARBA00022892"/>
    </source>
</evidence>
<dbReference type="InterPro" id="IPR006895">
    <property type="entry name" value="Znf_Sec23_Sec24"/>
</dbReference>
<dbReference type="InterPro" id="IPR036465">
    <property type="entry name" value="vWFA_dom_sf"/>
</dbReference>
<comment type="function">
    <text evidence="13 14">Component of the coat protein complex II (COPII) which promotes the formation of transport vesicles from the endoplasmic reticulum (ER). The coat has two main functions, the physical deformation of the endoplasmic reticulum membrane into vesicles and the selection of cargo molecules.</text>
</comment>
<proteinExistence type="inferred from homology"/>
<feature type="domain" description="Sec23/Sec24 helical" evidence="18">
    <location>
        <begin position="507"/>
        <end position="605"/>
    </location>
</feature>
<dbReference type="GO" id="GO:0006886">
    <property type="term" value="P:intracellular protein transport"/>
    <property type="evidence" value="ECO:0007669"/>
    <property type="project" value="InterPro"/>
</dbReference>
<keyword evidence="14" id="KW-0963">Cytoplasm</keyword>
<evidence type="ECO:0000256" key="7">
    <source>
        <dbReference type="ARBA" id="ARBA00022833"/>
    </source>
</evidence>
<dbReference type="SUPFAM" id="SSF81995">
    <property type="entry name" value="beta-sandwich domain of Sec23/24"/>
    <property type="match status" value="1"/>
</dbReference>
<dbReference type="InterPro" id="IPR036174">
    <property type="entry name" value="Znf_Sec23_Sec24_sf"/>
</dbReference>
<dbReference type="Gene3D" id="1.20.120.730">
    <property type="entry name" value="Sec23/Sec24 helical domain"/>
    <property type="match status" value="1"/>
</dbReference>
<dbReference type="EMBL" id="JANTQA010000012">
    <property type="protein sequence ID" value="KAJ3450933.1"/>
    <property type="molecule type" value="Genomic_DNA"/>
</dbReference>
<comment type="subcellular location">
    <subcellularLocation>
        <location evidence="14">Cytoplasmic vesicle</location>
        <location evidence="14">COPII-coated vesicle membrane</location>
        <topology evidence="14">Peripheral membrane protein</topology>
        <orientation evidence="14">Cytoplasmic side</orientation>
    </subcellularLocation>
    <subcellularLocation>
        <location evidence="14">Endoplasmic reticulum membrane</location>
        <topology evidence="14">Peripheral membrane protein</topology>
        <orientation evidence="14">Cytoplasmic side</orientation>
    </subcellularLocation>
    <subcellularLocation>
        <location evidence="1">Golgi apparatus membrane</location>
        <topology evidence="1">Peripheral membrane protein</topology>
        <orientation evidence="1">Cytoplasmic side</orientation>
    </subcellularLocation>
</comment>
<reference evidence="20" key="1">
    <citation type="submission" date="2022-08" db="EMBL/GenBank/DDBJ databases">
        <title>Novel sulphate-reducing endosymbionts in the free-living metamonad Anaeramoeba.</title>
        <authorList>
            <person name="Jerlstrom-Hultqvist J."/>
            <person name="Cepicka I."/>
            <person name="Gallot-Lavallee L."/>
            <person name="Salas-Leiva D."/>
            <person name="Curtis B.A."/>
            <person name="Zahonova K."/>
            <person name="Pipaliya S."/>
            <person name="Dacks J."/>
            <person name="Roger A.J."/>
        </authorList>
    </citation>
    <scope>NUCLEOTIDE SEQUENCE</scope>
    <source>
        <strain evidence="20">Busselton2</strain>
    </source>
</reference>
<dbReference type="Pfam" id="PF04810">
    <property type="entry name" value="zf-Sec23_Sec24"/>
    <property type="match status" value="1"/>
</dbReference>
<dbReference type="GO" id="GO:0030127">
    <property type="term" value="C:COPII vesicle coat"/>
    <property type="evidence" value="ECO:0007669"/>
    <property type="project" value="InterPro"/>
</dbReference>
<evidence type="ECO:0000256" key="6">
    <source>
        <dbReference type="ARBA" id="ARBA00022824"/>
    </source>
</evidence>
<keyword evidence="5 14" id="KW-0479">Metal-binding</keyword>
<dbReference type="Gene3D" id="3.40.20.10">
    <property type="entry name" value="Severin"/>
    <property type="match status" value="1"/>
</dbReference>
<dbReference type="FunFam" id="2.30.30.380:FF:000001">
    <property type="entry name" value="Protein transport protein SEC23"/>
    <property type="match status" value="1"/>
</dbReference>
<evidence type="ECO:0000313" key="21">
    <source>
        <dbReference type="Proteomes" id="UP001146793"/>
    </source>
</evidence>
<evidence type="ECO:0000256" key="14">
    <source>
        <dbReference type="RuleBase" id="RU365030"/>
    </source>
</evidence>
<dbReference type="InterPro" id="IPR036175">
    <property type="entry name" value="Sec23/24_helical_dom_sf"/>
</dbReference>
<dbReference type="InterPro" id="IPR029006">
    <property type="entry name" value="ADF-H/Gelsolin-like_dom_sf"/>
</dbReference>
<evidence type="ECO:0000313" key="20">
    <source>
        <dbReference type="EMBL" id="KAJ3450933.1"/>
    </source>
</evidence>
<name>A0AAV8AEM8_9EUKA</name>